<sequence>MQLLVDGRRKHRQQHRHQQREIAVLDGIGAARGAPFAQPVHLPDGDGARAQATDNQPPDKRPWPGRIHRRIQQARYGQDEFGGPVPLPHALGGVGQGHPQQRHGEHAGRPPERE</sequence>
<accession>A0A644Z045</accession>
<evidence type="ECO:0000256" key="1">
    <source>
        <dbReference type="SAM" id="MobiDB-lite"/>
    </source>
</evidence>
<organism evidence="2">
    <name type="scientific">bioreactor metagenome</name>
    <dbReference type="NCBI Taxonomy" id="1076179"/>
    <lineage>
        <taxon>unclassified sequences</taxon>
        <taxon>metagenomes</taxon>
        <taxon>ecological metagenomes</taxon>
    </lineage>
</organism>
<feature type="region of interest" description="Disordered" evidence="1">
    <location>
        <begin position="35"/>
        <end position="114"/>
    </location>
</feature>
<protein>
    <submittedName>
        <fullName evidence="2">Uncharacterized protein</fullName>
    </submittedName>
</protein>
<feature type="compositionally biased region" description="Basic and acidic residues" evidence="1">
    <location>
        <begin position="102"/>
        <end position="114"/>
    </location>
</feature>
<evidence type="ECO:0000313" key="2">
    <source>
        <dbReference type="EMBL" id="MPM34240.1"/>
    </source>
</evidence>
<dbReference type="AlphaFoldDB" id="A0A644Z045"/>
<dbReference type="EMBL" id="VSSQ01006914">
    <property type="protein sequence ID" value="MPM34240.1"/>
    <property type="molecule type" value="Genomic_DNA"/>
</dbReference>
<proteinExistence type="predicted"/>
<gene>
    <name evidence="2" type="ORF">SDC9_80822</name>
</gene>
<comment type="caution">
    <text evidence="2">The sequence shown here is derived from an EMBL/GenBank/DDBJ whole genome shotgun (WGS) entry which is preliminary data.</text>
</comment>
<name>A0A644Z045_9ZZZZ</name>
<reference evidence="2" key="1">
    <citation type="submission" date="2019-08" db="EMBL/GenBank/DDBJ databases">
        <authorList>
            <person name="Kucharzyk K."/>
            <person name="Murdoch R.W."/>
            <person name="Higgins S."/>
            <person name="Loffler F."/>
        </authorList>
    </citation>
    <scope>NUCLEOTIDE SEQUENCE</scope>
</reference>